<dbReference type="GO" id="GO:0003677">
    <property type="term" value="F:DNA binding"/>
    <property type="evidence" value="ECO:0007669"/>
    <property type="project" value="InterPro"/>
</dbReference>
<sequence length="48" mass="5319">KQRIAPKQKLSIIMALAEAEFRLVEGGSDRVQLDALLAKIGWIGQEIN</sequence>
<dbReference type="AlphaFoldDB" id="T1AFV1"/>
<gene>
    <name evidence="2" type="ORF">B2A_04014</name>
</gene>
<organism evidence="2">
    <name type="scientific">mine drainage metagenome</name>
    <dbReference type="NCBI Taxonomy" id="410659"/>
    <lineage>
        <taxon>unclassified sequences</taxon>
        <taxon>metagenomes</taxon>
        <taxon>ecological metagenomes</taxon>
    </lineage>
</organism>
<comment type="caution">
    <text evidence="2">The sequence shown here is derived from an EMBL/GenBank/DDBJ whole genome shotgun (WGS) entry which is preliminary data.</text>
</comment>
<dbReference type="Gene3D" id="1.20.272.10">
    <property type="match status" value="1"/>
</dbReference>
<feature type="non-terminal residue" evidence="2">
    <location>
        <position position="1"/>
    </location>
</feature>
<dbReference type="InterPro" id="IPR013748">
    <property type="entry name" value="Rep_factorC_C"/>
</dbReference>
<dbReference type="GO" id="GO:0006260">
    <property type="term" value="P:DNA replication"/>
    <property type="evidence" value="ECO:0007669"/>
    <property type="project" value="InterPro"/>
</dbReference>
<reference evidence="2" key="2">
    <citation type="journal article" date="2014" name="ISME J.">
        <title>Microbial stratification in low pH oxic and suboxic macroscopic growths along an acid mine drainage.</title>
        <authorList>
            <person name="Mendez-Garcia C."/>
            <person name="Mesa V."/>
            <person name="Sprenger R.R."/>
            <person name="Richter M."/>
            <person name="Diez M.S."/>
            <person name="Solano J."/>
            <person name="Bargiela R."/>
            <person name="Golyshina O.V."/>
            <person name="Manteca A."/>
            <person name="Ramos J.L."/>
            <person name="Gallego J.R."/>
            <person name="Llorente I."/>
            <person name="Martins Dos Santos V.A."/>
            <person name="Jensen O.N."/>
            <person name="Pelaez A.I."/>
            <person name="Sanchez J."/>
            <person name="Ferrer M."/>
        </authorList>
    </citation>
    <scope>NUCLEOTIDE SEQUENCE</scope>
</reference>
<proteinExistence type="predicted"/>
<dbReference type="EMBL" id="AUZZ01002679">
    <property type="protein sequence ID" value="EQD59381.1"/>
    <property type="molecule type" value="Genomic_DNA"/>
</dbReference>
<dbReference type="SUPFAM" id="SSF48019">
    <property type="entry name" value="post-AAA+ oligomerization domain-like"/>
    <property type="match status" value="1"/>
</dbReference>
<protein>
    <submittedName>
        <fullName evidence="2">Replication factor C domain protein</fullName>
    </submittedName>
</protein>
<dbReference type="Pfam" id="PF08542">
    <property type="entry name" value="Rep_fac_C"/>
    <property type="match status" value="1"/>
</dbReference>
<dbReference type="InterPro" id="IPR008921">
    <property type="entry name" value="DNA_pol3_clamp-load_cplx_C"/>
</dbReference>
<evidence type="ECO:0000313" key="2">
    <source>
        <dbReference type="EMBL" id="EQD59381.1"/>
    </source>
</evidence>
<evidence type="ECO:0000259" key="1">
    <source>
        <dbReference type="Pfam" id="PF08542"/>
    </source>
</evidence>
<name>T1AFV1_9ZZZZ</name>
<accession>T1AFV1</accession>
<reference evidence="2" key="1">
    <citation type="submission" date="2013-08" db="EMBL/GenBank/DDBJ databases">
        <authorList>
            <person name="Mendez C."/>
            <person name="Richter M."/>
            <person name="Ferrer M."/>
            <person name="Sanchez J."/>
        </authorList>
    </citation>
    <scope>NUCLEOTIDE SEQUENCE</scope>
</reference>
<feature type="domain" description="Replication factor C C-terminal" evidence="1">
    <location>
        <begin position="3"/>
        <end position="39"/>
    </location>
</feature>